<organism evidence="1 2">
    <name type="scientific">Bradyrhizobium diazoefficiens</name>
    <dbReference type="NCBI Taxonomy" id="1355477"/>
    <lineage>
        <taxon>Bacteria</taxon>
        <taxon>Pseudomonadati</taxon>
        <taxon>Pseudomonadota</taxon>
        <taxon>Alphaproteobacteria</taxon>
        <taxon>Hyphomicrobiales</taxon>
        <taxon>Nitrobacteraceae</taxon>
        <taxon>Bradyrhizobium</taxon>
    </lineage>
</organism>
<evidence type="ECO:0000313" key="2">
    <source>
        <dbReference type="Proteomes" id="UP000063308"/>
    </source>
</evidence>
<protein>
    <submittedName>
        <fullName evidence="1">Uncharacterized protein</fullName>
    </submittedName>
</protein>
<dbReference type="EMBL" id="AP014685">
    <property type="protein sequence ID" value="BAR54169.1"/>
    <property type="molecule type" value="Genomic_DNA"/>
</dbReference>
<dbReference type="Proteomes" id="UP000063308">
    <property type="component" value="Chromosome"/>
</dbReference>
<accession>A0A0E4BL07</accession>
<name>A0A0E4BL07_9BRAD</name>
<evidence type="ECO:0000313" key="1">
    <source>
        <dbReference type="EMBL" id="BAR54169.1"/>
    </source>
</evidence>
<dbReference type="AlphaFoldDB" id="A0A0E4BL07"/>
<sequence length="40" mass="4731">MYVREVEPHWSLAKIDFVYECADCGAEVRQTIRKPALLRH</sequence>
<gene>
    <name evidence="1" type="ORF">NK6_984</name>
</gene>
<proteinExistence type="predicted"/>
<reference evidence="1 2" key="1">
    <citation type="submission" date="2014-11" db="EMBL/GenBank/DDBJ databases">
        <title>Symbiosis island explosion on the genome of extra-slow-growing strains of soybean bradyrhizobia with massive insertion sequences.</title>
        <authorList>
            <person name="Iida T."/>
            <person name="Minamisawa K."/>
        </authorList>
    </citation>
    <scope>NUCLEOTIDE SEQUENCE [LARGE SCALE GENOMIC DNA]</scope>
    <source>
        <strain evidence="1 2">NK6</strain>
    </source>
</reference>